<sequence>MVRDVHIMVRDGTHLDPSWYGWSEVAVVRDGLYSDQQVILSTIASVTPPGQRRGTEESRV</sequence>
<proteinExistence type="predicted"/>
<comment type="caution">
    <text evidence="1">The sequence shown here is derived from an EMBL/GenBank/DDBJ whole genome shotgun (WGS) entry which is preliminary data.</text>
</comment>
<accession>A0A5B7EQA2</accession>
<name>A0A5B7EQA2_PORTR</name>
<gene>
    <name evidence="1" type="ORF">E2C01_028870</name>
</gene>
<organism evidence="1 2">
    <name type="scientific">Portunus trituberculatus</name>
    <name type="common">Swimming crab</name>
    <name type="synonym">Neptunus trituberculatus</name>
    <dbReference type="NCBI Taxonomy" id="210409"/>
    <lineage>
        <taxon>Eukaryota</taxon>
        <taxon>Metazoa</taxon>
        <taxon>Ecdysozoa</taxon>
        <taxon>Arthropoda</taxon>
        <taxon>Crustacea</taxon>
        <taxon>Multicrustacea</taxon>
        <taxon>Malacostraca</taxon>
        <taxon>Eumalacostraca</taxon>
        <taxon>Eucarida</taxon>
        <taxon>Decapoda</taxon>
        <taxon>Pleocyemata</taxon>
        <taxon>Brachyura</taxon>
        <taxon>Eubrachyura</taxon>
        <taxon>Portunoidea</taxon>
        <taxon>Portunidae</taxon>
        <taxon>Portuninae</taxon>
        <taxon>Portunus</taxon>
    </lineage>
</organism>
<reference evidence="1 2" key="1">
    <citation type="submission" date="2019-05" db="EMBL/GenBank/DDBJ databases">
        <title>Another draft genome of Portunus trituberculatus and its Hox gene families provides insights of decapod evolution.</title>
        <authorList>
            <person name="Jeong J.-H."/>
            <person name="Song I."/>
            <person name="Kim S."/>
            <person name="Choi T."/>
            <person name="Kim D."/>
            <person name="Ryu S."/>
            <person name="Kim W."/>
        </authorList>
    </citation>
    <scope>NUCLEOTIDE SEQUENCE [LARGE SCALE GENOMIC DNA]</scope>
    <source>
        <tissue evidence="1">Muscle</tissue>
    </source>
</reference>
<dbReference type="AlphaFoldDB" id="A0A5B7EQA2"/>
<protein>
    <submittedName>
        <fullName evidence="1">Uncharacterized protein</fullName>
    </submittedName>
</protein>
<dbReference type="Proteomes" id="UP000324222">
    <property type="component" value="Unassembled WGS sequence"/>
</dbReference>
<evidence type="ECO:0000313" key="2">
    <source>
        <dbReference type="Proteomes" id="UP000324222"/>
    </source>
</evidence>
<dbReference type="EMBL" id="VSRR010003277">
    <property type="protein sequence ID" value="MPC35447.1"/>
    <property type="molecule type" value="Genomic_DNA"/>
</dbReference>
<keyword evidence="2" id="KW-1185">Reference proteome</keyword>
<evidence type="ECO:0000313" key="1">
    <source>
        <dbReference type="EMBL" id="MPC35447.1"/>
    </source>
</evidence>